<proteinExistence type="predicted"/>
<evidence type="ECO:0000313" key="3">
    <source>
        <dbReference type="Proteomes" id="UP000324222"/>
    </source>
</evidence>
<dbReference type="Proteomes" id="UP000324222">
    <property type="component" value="Unassembled WGS sequence"/>
</dbReference>
<name>A0A5B7CVM4_PORTR</name>
<accession>A0A5B7CVM4</accession>
<feature type="region of interest" description="Disordered" evidence="1">
    <location>
        <begin position="54"/>
        <end position="90"/>
    </location>
</feature>
<dbReference type="EMBL" id="VSRR010000166">
    <property type="protein sequence ID" value="MPC11503.1"/>
    <property type="molecule type" value="Genomic_DNA"/>
</dbReference>
<sequence>MQVDFVLFFYLCEIGLILPGGRLGAKTSEDTRSLVPPRDLAGIFCSQESPSSYLSITHMDGTQPRRSGPFLREPQNHKNPEGDMDTDAFS</sequence>
<evidence type="ECO:0000256" key="1">
    <source>
        <dbReference type="SAM" id="MobiDB-lite"/>
    </source>
</evidence>
<protein>
    <submittedName>
        <fullName evidence="2">Uncharacterized protein</fullName>
    </submittedName>
</protein>
<comment type="caution">
    <text evidence="2">The sequence shown here is derived from an EMBL/GenBank/DDBJ whole genome shotgun (WGS) entry which is preliminary data.</text>
</comment>
<reference evidence="2 3" key="1">
    <citation type="submission" date="2019-05" db="EMBL/GenBank/DDBJ databases">
        <title>Another draft genome of Portunus trituberculatus and its Hox gene families provides insights of decapod evolution.</title>
        <authorList>
            <person name="Jeong J.-H."/>
            <person name="Song I."/>
            <person name="Kim S."/>
            <person name="Choi T."/>
            <person name="Kim D."/>
            <person name="Ryu S."/>
            <person name="Kim W."/>
        </authorList>
    </citation>
    <scope>NUCLEOTIDE SEQUENCE [LARGE SCALE GENOMIC DNA]</scope>
    <source>
        <tissue evidence="2">Muscle</tissue>
    </source>
</reference>
<evidence type="ECO:0000313" key="2">
    <source>
        <dbReference type="EMBL" id="MPC11503.1"/>
    </source>
</evidence>
<gene>
    <name evidence="2" type="ORF">E2C01_004170</name>
</gene>
<dbReference type="AlphaFoldDB" id="A0A5B7CVM4"/>
<keyword evidence="3" id="KW-1185">Reference proteome</keyword>
<organism evidence="2 3">
    <name type="scientific">Portunus trituberculatus</name>
    <name type="common">Swimming crab</name>
    <name type="synonym">Neptunus trituberculatus</name>
    <dbReference type="NCBI Taxonomy" id="210409"/>
    <lineage>
        <taxon>Eukaryota</taxon>
        <taxon>Metazoa</taxon>
        <taxon>Ecdysozoa</taxon>
        <taxon>Arthropoda</taxon>
        <taxon>Crustacea</taxon>
        <taxon>Multicrustacea</taxon>
        <taxon>Malacostraca</taxon>
        <taxon>Eumalacostraca</taxon>
        <taxon>Eucarida</taxon>
        <taxon>Decapoda</taxon>
        <taxon>Pleocyemata</taxon>
        <taxon>Brachyura</taxon>
        <taxon>Eubrachyura</taxon>
        <taxon>Portunoidea</taxon>
        <taxon>Portunidae</taxon>
        <taxon>Portuninae</taxon>
        <taxon>Portunus</taxon>
    </lineage>
</organism>